<gene>
    <name evidence="1" type="ORF">MLI01_25820</name>
</gene>
<sequence>MTIAVEVRANIQIPDLDRDALEKVFFGMGDVLTDLEDEVPEVLDHAVSIDLGRKLVTIEVTARGASVDEADSMAKAAVLLAMRATGGAAATAEQLRQFAVGGSSIVEELAARDVDLVSHQLELA</sequence>
<dbReference type="RefSeq" id="WP_141387424.1">
    <property type="nucleotide sequence ID" value="NZ_BJNQ01000020.1"/>
</dbReference>
<reference evidence="1 2" key="1">
    <citation type="submission" date="2019-06" db="EMBL/GenBank/DDBJ databases">
        <title>Whole genome shotgun sequence of Microbacterium liquefaciens NBRC 15037.</title>
        <authorList>
            <person name="Hosoyama A."/>
            <person name="Uohara A."/>
            <person name="Ohji S."/>
            <person name="Ichikawa N."/>
        </authorList>
    </citation>
    <scope>NUCLEOTIDE SEQUENCE [LARGE SCALE GENOMIC DNA]</scope>
    <source>
        <strain evidence="1 2">NBRC 15037</strain>
    </source>
</reference>
<dbReference type="AlphaFoldDB" id="A0A4Y4BC91"/>
<accession>A0A4Y4BC91</accession>
<name>A0A4Y4BC91_MICMQ</name>
<evidence type="ECO:0000313" key="2">
    <source>
        <dbReference type="Proteomes" id="UP000317410"/>
    </source>
</evidence>
<evidence type="ECO:0000313" key="1">
    <source>
        <dbReference type="EMBL" id="GEC76437.1"/>
    </source>
</evidence>
<dbReference type="Proteomes" id="UP000317410">
    <property type="component" value="Unassembled WGS sequence"/>
</dbReference>
<organism evidence="1 2">
    <name type="scientific">Microbacterium maritypicum</name>
    <name type="common">Microbacterium liquefaciens</name>
    <dbReference type="NCBI Taxonomy" id="33918"/>
    <lineage>
        <taxon>Bacteria</taxon>
        <taxon>Bacillati</taxon>
        <taxon>Actinomycetota</taxon>
        <taxon>Actinomycetes</taxon>
        <taxon>Micrococcales</taxon>
        <taxon>Microbacteriaceae</taxon>
        <taxon>Microbacterium</taxon>
    </lineage>
</organism>
<comment type="caution">
    <text evidence="1">The sequence shown here is derived from an EMBL/GenBank/DDBJ whole genome shotgun (WGS) entry which is preliminary data.</text>
</comment>
<proteinExistence type="predicted"/>
<dbReference type="EMBL" id="BJNQ01000020">
    <property type="protein sequence ID" value="GEC76437.1"/>
    <property type="molecule type" value="Genomic_DNA"/>
</dbReference>
<protein>
    <submittedName>
        <fullName evidence="1">Uncharacterized protein</fullName>
    </submittedName>
</protein>